<dbReference type="EMBL" id="NIRQ01000002">
    <property type="protein sequence ID" value="PHI11172.1"/>
    <property type="molecule type" value="Genomic_DNA"/>
</dbReference>
<dbReference type="RefSeq" id="WP_098995330.1">
    <property type="nucleotide sequence ID" value="NZ_CP084162.1"/>
</dbReference>
<dbReference type="AlphaFoldDB" id="A0A2C6C523"/>
<dbReference type="InterPro" id="IPR027417">
    <property type="entry name" value="P-loop_NTPase"/>
</dbReference>
<dbReference type="Gene3D" id="3.40.50.300">
    <property type="entry name" value="P-loop containing nucleotide triphosphate hydrolases"/>
    <property type="match status" value="1"/>
</dbReference>
<gene>
    <name evidence="2" type="ORF">CBG59_12985</name>
</gene>
<dbReference type="SUPFAM" id="SSF52540">
    <property type="entry name" value="P-loop containing nucleoside triphosphate hydrolases"/>
    <property type="match status" value="1"/>
</dbReference>
<evidence type="ECO:0000313" key="3">
    <source>
        <dbReference type="Proteomes" id="UP000221852"/>
    </source>
</evidence>
<comment type="caution">
    <text evidence="2">The sequence shown here is derived from an EMBL/GenBank/DDBJ whole genome shotgun (WGS) entry which is preliminary data.</text>
</comment>
<dbReference type="InterPro" id="IPR045455">
    <property type="entry name" value="NrS-1_pol-like_helicase"/>
</dbReference>
<evidence type="ECO:0000259" key="1">
    <source>
        <dbReference type="Pfam" id="PF19263"/>
    </source>
</evidence>
<name>A0A2C6C523_FUSNP</name>
<proteinExistence type="predicted"/>
<organism evidence="2 3">
    <name type="scientific">Fusobacterium nucleatum subsp. polymorphum</name>
    <name type="common">Fusobacterium polymorphum</name>
    <dbReference type="NCBI Taxonomy" id="76857"/>
    <lineage>
        <taxon>Bacteria</taxon>
        <taxon>Fusobacteriati</taxon>
        <taxon>Fusobacteriota</taxon>
        <taxon>Fusobacteriia</taxon>
        <taxon>Fusobacteriales</taxon>
        <taxon>Fusobacteriaceae</taxon>
        <taxon>Fusobacterium</taxon>
    </lineage>
</organism>
<evidence type="ECO:0000313" key="2">
    <source>
        <dbReference type="EMBL" id="PHI11172.1"/>
    </source>
</evidence>
<reference evidence="2 3" key="1">
    <citation type="submission" date="2017-06" db="EMBL/GenBank/DDBJ databases">
        <title>Draft genome sequence of Fusobacterium nucleatum subsp. polymorphum KCOM 1330 (=ChDC F330).</title>
        <authorList>
            <person name="Kook J.-K."/>
            <person name="Park S.-N."/>
            <person name="Lim Y.K."/>
            <person name="Roh H."/>
        </authorList>
    </citation>
    <scope>NUCLEOTIDE SEQUENCE [LARGE SCALE GENOMIC DNA]</scope>
    <source>
        <strain evidence="3">KCOM 1330 (ChDC F330)</strain>
    </source>
</reference>
<accession>A0A2C6C523</accession>
<protein>
    <recommendedName>
        <fullName evidence="1">NrS-1 polymerase-like helicase domain-containing protein</fullName>
    </recommendedName>
</protein>
<dbReference type="Proteomes" id="UP000221852">
    <property type="component" value="Unassembled WGS sequence"/>
</dbReference>
<feature type="domain" description="NrS-1 polymerase-like helicase" evidence="1">
    <location>
        <begin position="257"/>
        <end position="352"/>
    </location>
</feature>
<dbReference type="Pfam" id="PF19263">
    <property type="entry name" value="DUF5906"/>
    <property type="match status" value="1"/>
</dbReference>
<sequence>MKLEKIEKICKENNIKIAKKMKPFPSILGLEEDFKYKYLTEKGKWKYEGISVKTLVQYIFNKKFVGEYFYKDFATYEKPYESEKGFIKWYDKKLGIWKNAEEFLKDKTDEFFSDEDTKDIIKSCKFTLNKDTRTSDNNIIYVSIIHEINKVLKKLHNHWNTSFEKEYLTISFKNGTLFLFQKTGEYKFLEIKHQDFLSEIYFNTTFDKNKLENRKNRLSHFLNEKVELDTKEKIDYFNAILFDFFLTENESHHTLFFIGKKGSGKSTFMKHIRGCSSMQECTIVVDLQKMVGEKFTNPKWFQYPFVFTNETREKYIEDNATFKQMIAKEEITIEQKMKDPTVAKPFGKVIGLGEIPFRIKVDGGADDRIINHFFGSRKLIFKKEELEDYKQYYTKINEKDLTKNDELLQYLSFEKYEDLTDILIRGCLAFSQGKYWRNRRSFKKKYEELFLEQSIHFAIMQNPYIDNYLNFLEPCPTGFINMASLLEIIEILNISSVGTAKAVREQLEFMATKLGIDIKFHKNNKKSPIIFATSVEMAGETRTKTIIQSDFELKRQNSWVFGLKLRNYNEIREFLVNNKRLNNYKNNYEKYNSINNFKETTNEFMQKIFPEVAEKIIVKEAEQQAIDFAEAGTPHGQEKTVDEMAEELEQLFKVE</sequence>